<gene>
    <name evidence="3" type="ORF">ACFFSY_05915</name>
</gene>
<dbReference type="SUPFAM" id="SSF53955">
    <property type="entry name" value="Lysozyme-like"/>
    <property type="match status" value="1"/>
</dbReference>
<dbReference type="EMBL" id="JBHMDO010000010">
    <property type="protein sequence ID" value="MFB9325455.1"/>
    <property type="molecule type" value="Genomic_DNA"/>
</dbReference>
<dbReference type="InterPro" id="IPR008258">
    <property type="entry name" value="Transglycosylase_SLT_dom_1"/>
</dbReference>
<evidence type="ECO:0000313" key="4">
    <source>
        <dbReference type="Proteomes" id="UP001589747"/>
    </source>
</evidence>
<dbReference type="PANTHER" id="PTHR37423">
    <property type="entry name" value="SOLUBLE LYTIC MUREIN TRANSGLYCOSYLASE-RELATED"/>
    <property type="match status" value="1"/>
</dbReference>
<reference evidence="3 4" key="1">
    <citation type="submission" date="2024-09" db="EMBL/GenBank/DDBJ databases">
        <authorList>
            <person name="Sun Q."/>
            <person name="Mori K."/>
        </authorList>
    </citation>
    <scope>NUCLEOTIDE SEQUENCE [LARGE SCALE GENOMIC DNA]</scope>
    <source>
        <strain evidence="3 4">TISTR 2452</strain>
    </source>
</reference>
<dbReference type="Pfam" id="PF01464">
    <property type="entry name" value="SLT"/>
    <property type="match status" value="1"/>
</dbReference>
<dbReference type="Gene3D" id="1.10.530.10">
    <property type="match status" value="1"/>
</dbReference>
<comment type="similarity">
    <text evidence="1">Belongs to the transglycosylase Slt family.</text>
</comment>
<evidence type="ECO:0000313" key="3">
    <source>
        <dbReference type="EMBL" id="MFB9325455.1"/>
    </source>
</evidence>
<evidence type="ECO:0000259" key="2">
    <source>
        <dbReference type="Pfam" id="PF01464"/>
    </source>
</evidence>
<protein>
    <submittedName>
        <fullName evidence="3">Lytic transglycosylase domain-containing protein</fullName>
    </submittedName>
</protein>
<proteinExistence type="inferred from homology"/>
<dbReference type="RefSeq" id="WP_377491305.1">
    <property type="nucleotide sequence ID" value="NZ_JBHMDO010000010.1"/>
</dbReference>
<organism evidence="3 4">
    <name type="scientific">Paenibacillus aurantiacus</name>
    <dbReference type="NCBI Taxonomy" id="1936118"/>
    <lineage>
        <taxon>Bacteria</taxon>
        <taxon>Bacillati</taxon>
        <taxon>Bacillota</taxon>
        <taxon>Bacilli</taxon>
        <taxon>Bacillales</taxon>
        <taxon>Paenibacillaceae</taxon>
        <taxon>Paenibacillus</taxon>
    </lineage>
</organism>
<accession>A0ABV5KKN1</accession>
<feature type="domain" description="Transglycosylase SLT" evidence="2">
    <location>
        <begin position="115"/>
        <end position="215"/>
    </location>
</feature>
<dbReference type="PROSITE" id="PS00922">
    <property type="entry name" value="TRANSGLYCOSYLASE"/>
    <property type="match status" value="1"/>
</dbReference>
<dbReference type="Proteomes" id="UP001589747">
    <property type="component" value="Unassembled WGS sequence"/>
</dbReference>
<sequence>MNIDPRVLKTLLQLQMSSNLGSADSNASGGTDNASMFNAVLQQLMSDPDSNGAALSALSNAGALNNDSTSAMFLQPLVAASYGSSAAQQGISQASGTELSSAPVSGGSNSSYDELINQAGSKYGVSPSLIKAVIDTESSFNANAESGAGAKGLMQLMDGTARGLGVTDSFDPQQNIEGGTKFLAYLLDKYGGNEKAALAAYNAGPGRVDRAGIKTNEDFTALMGNLPKETQKYVGKVLGAMGEYTA</sequence>
<dbReference type="InterPro" id="IPR023346">
    <property type="entry name" value="Lysozyme-like_dom_sf"/>
</dbReference>
<comment type="caution">
    <text evidence="3">The sequence shown here is derived from an EMBL/GenBank/DDBJ whole genome shotgun (WGS) entry which is preliminary data.</text>
</comment>
<name>A0ABV5KKN1_9BACL</name>
<dbReference type="InterPro" id="IPR000189">
    <property type="entry name" value="Transglyc_AS"/>
</dbReference>
<dbReference type="PANTHER" id="PTHR37423:SF2">
    <property type="entry name" value="MEMBRANE-BOUND LYTIC MUREIN TRANSGLYCOSYLASE C"/>
    <property type="match status" value="1"/>
</dbReference>
<keyword evidence="4" id="KW-1185">Reference proteome</keyword>
<evidence type="ECO:0000256" key="1">
    <source>
        <dbReference type="ARBA" id="ARBA00007734"/>
    </source>
</evidence>
<dbReference type="CDD" id="cd16896">
    <property type="entry name" value="LT_Slt70-like"/>
    <property type="match status" value="1"/>
</dbReference>